<protein>
    <submittedName>
        <fullName evidence="1">Uncharacterized protein</fullName>
    </submittedName>
</protein>
<name>A0AAD5R2S7_PARTN</name>
<evidence type="ECO:0000313" key="2">
    <source>
        <dbReference type="Proteomes" id="UP001196413"/>
    </source>
</evidence>
<sequence length="172" mass="19522">MMKQSSSAKLDEVKREVEELTSAWTLSECTTEDVAEDSLHELMKNVISTLEELDSKLDEVQVHVTITQTLKHVISTAASSASVFRSNEDNELNDSDTAIIGKDDQSLLFNQSESVLNSTLANTSIDYEKDERIQRLELENNRVRDREIVLQYEVYILSRHKGPGSLMLLNFQ</sequence>
<dbReference type="AlphaFoldDB" id="A0AAD5R2S7"/>
<comment type="caution">
    <text evidence="1">The sequence shown here is derived from an EMBL/GenBank/DDBJ whole genome shotgun (WGS) entry which is preliminary data.</text>
</comment>
<keyword evidence="2" id="KW-1185">Reference proteome</keyword>
<dbReference type="EMBL" id="JAHQIW010006204">
    <property type="protein sequence ID" value="KAJ1368491.1"/>
    <property type="molecule type" value="Genomic_DNA"/>
</dbReference>
<dbReference type="Proteomes" id="UP001196413">
    <property type="component" value="Unassembled WGS sequence"/>
</dbReference>
<proteinExistence type="predicted"/>
<gene>
    <name evidence="1" type="ORF">KIN20_029627</name>
</gene>
<evidence type="ECO:0000313" key="1">
    <source>
        <dbReference type="EMBL" id="KAJ1368491.1"/>
    </source>
</evidence>
<reference evidence="1" key="1">
    <citation type="submission" date="2021-06" db="EMBL/GenBank/DDBJ databases">
        <title>Parelaphostrongylus tenuis whole genome reference sequence.</title>
        <authorList>
            <person name="Garwood T.J."/>
            <person name="Larsen P.A."/>
            <person name="Fountain-Jones N.M."/>
            <person name="Garbe J.R."/>
            <person name="Macchietto M.G."/>
            <person name="Kania S.A."/>
            <person name="Gerhold R.W."/>
            <person name="Richards J.E."/>
            <person name="Wolf T.M."/>
        </authorList>
    </citation>
    <scope>NUCLEOTIDE SEQUENCE</scope>
    <source>
        <strain evidence="1">MNPRO001-30</strain>
        <tissue evidence="1">Meninges</tissue>
    </source>
</reference>
<accession>A0AAD5R2S7</accession>
<organism evidence="1 2">
    <name type="scientific">Parelaphostrongylus tenuis</name>
    <name type="common">Meningeal worm</name>
    <dbReference type="NCBI Taxonomy" id="148309"/>
    <lineage>
        <taxon>Eukaryota</taxon>
        <taxon>Metazoa</taxon>
        <taxon>Ecdysozoa</taxon>
        <taxon>Nematoda</taxon>
        <taxon>Chromadorea</taxon>
        <taxon>Rhabditida</taxon>
        <taxon>Rhabditina</taxon>
        <taxon>Rhabditomorpha</taxon>
        <taxon>Strongyloidea</taxon>
        <taxon>Metastrongylidae</taxon>
        <taxon>Parelaphostrongylus</taxon>
    </lineage>
</organism>